<name>A0ABM8GKQ0_9MICO</name>
<accession>A0ABM8GKQ0</accession>
<keyword evidence="2" id="KW-1185">Reference proteome</keyword>
<proteinExistence type="predicted"/>
<evidence type="ECO:0000313" key="1">
    <source>
        <dbReference type="EMBL" id="BDZ48970.1"/>
    </source>
</evidence>
<reference evidence="2" key="1">
    <citation type="journal article" date="2019" name="Int. J. Syst. Evol. Microbiol.">
        <title>The Global Catalogue of Microorganisms (GCM) 10K type strain sequencing project: providing services to taxonomists for standard genome sequencing and annotation.</title>
        <authorList>
            <consortium name="The Broad Institute Genomics Platform"/>
            <consortium name="The Broad Institute Genome Sequencing Center for Infectious Disease"/>
            <person name="Wu L."/>
            <person name="Ma J."/>
        </authorList>
    </citation>
    <scope>NUCLEOTIDE SEQUENCE [LARGE SCALE GENOMIC DNA]</scope>
    <source>
        <strain evidence="2">NBRC 108728</strain>
    </source>
</reference>
<protein>
    <submittedName>
        <fullName evidence="1">Uncharacterized protein</fullName>
    </submittedName>
</protein>
<evidence type="ECO:0000313" key="2">
    <source>
        <dbReference type="Proteomes" id="UP001321486"/>
    </source>
</evidence>
<sequence length="115" mass="12557">MPSNLTDVTEALLALNDDPRIPFTVSRRDDGKIVAEWTYVNTSSDNKTYRLTITPLPETNEYKASSLTVEGAGSAGAPVAGTWKFSTSAVTTPVYAVLTEHGWERKKSFLGKLFS</sequence>
<dbReference type="Proteomes" id="UP001321486">
    <property type="component" value="Chromosome"/>
</dbReference>
<organism evidence="1 2">
    <name type="scientific">Frondihabitans sucicola</name>
    <dbReference type="NCBI Taxonomy" id="1268041"/>
    <lineage>
        <taxon>Bacteria</taxon>
        <taxon>Bacillati</taxon>
        <taxon>Actinomycetota</taxon>
        <taxon>Actinomycetes</taxon>
        <taxon>Micrococcales</taxon>
        <taxon>Microbacteriaceae</taxon>
        <taxon>Frondihabitans</taxon>
    </lineage>
</organism>
<gene>
    <name evidence="1" type="ORF">GCM10025867_12110</name>
</gene>
<dbReference type="EMBL" id="AP027732">
    <property type="protein sequence ID" value="BDZ48970.1"/>
    <property type="molecule type" value="Genomic_DNA"/>
</dbReference>
<dbReference type="RefSeq" id="WP_286345857.1">
    <property type="nucleotide sequence ID" value="NZ_AP027732.1"/>
</dbReference>